<dbReference type="Gene3D" id="3.30.70.260">
    <property type="match status" value="1"/>
</dbReference>
<evidence type="ECO:0000256" key="2">
    <source>
        <dbReference type="PROSITE-ProRule" id="PRU00703"/>
    </source>
</evidence>
<dbReference type="PROSITE" id="PS51671">
    <property type="entry name" value="ACT"/>
    <property type="match status" value="1"/>
</dbReference>
<dbReference type="SUPFAM" id="SSF54631">
    <property type="entry name" value="CBS-domain pair"/>
    <property type="match status" value="1"/>
</dbReference>
<feature type="domain" description="CBS" evidence="3">
    <location>
        <begin position="78"/>
        <end position="136"/>
    </location>
</feature>
<dbReference type="CDD" id="cd04883">
    <property type="entry name" value="ACT_AcuB"/>
    <property type="match status" value="1"/>
</dbReference>
<dbReference type="PANTHER" id="PTHR43080">
    <property type="entry name" value="CBS DOMAIN-CONTAINING PROTEIN CBSX3, MITOCHONDRIAL"/>
    <property type="match status" value="1"/>
</dbReference>
<keyword evidence="1 2" id="KW-0129">CBS domain</keyword>
<evidence type="ECO:0000259" key="3">
    <source>
        <dbReference type="PROSITE" id="PS51371"/>
    </source>
</evidence>
<evidence type="ECO:0000313" key="5">
    <source>
        <dbReference type="EMBL" id="CAA9454340.1"/>
    </source>
</evidence>
<dbReference type="InterPro" id="IPR002912">
    <property type="entry name" value="ACT_dom"/>
</dbReference>
<dbReference type="SUPFAM" id="SSF55021">
    <property type="entry name" value="ACT-like"/>
    <property type="match status" value="1"/>
</dbReference>
<sequence>MLLVRDSMAREVATLSPGETAGAALALCRERRIRHLPVLEDGRLVGVVSDRDLRSATPAFGDPARAAALAEVRVGDVMAREVVTARPDDPIDGAANTMRERGINCLPVLEGDELVGIVTSSDVMDSLVFMLGAHEPGSRMEVVVPDRPGTLAGVAGLIGEFGINIVSVVTGPRQQDKPPSRVAVFRVDTINPVEAANALGRAGYRVLWPPQP</sequence>
<feature type="domain" description="ACT" evidence="4">
    <location>
        <begin position="139"/>
        <end position="212"/>
    </location>
</feature>
<dbReference type="Pfam" id="PF01842">
    <property type="entry name" value="ACT"/>
    <property type="match status" value="1"/>
</dbReference>
<dbReference type="EMBL" id="CADCVH010000044">
    <property type="protein sequence ID" value="CAA9454340.1"/>
    <property type="molecule type" value="Genomic_DNA"/>
</dbReference>
<evidence type="ECO:0000259" key="4">
    <source>
        <dbReference type="PROSITE" id="PS51671"/>
    </source>
</evidence>
<organism evidence="5">
    <name type="scientific">uncultured Rubrobacteraceae bacterium</name>
    <dbReference type="NCBI Taxonomy" id="349277"/>
    <lineage>
        <taxon>Bacteria</taxon>
        <taxon>Bacillati</taxon>
        <taxon>Actinomycetota</taxon>
        <taxon>Rubrobacteria</taxon>
        <taxon>Rubrobacterales</taxon>
        <taxon>Rubrobacteraceae</taxon>
        <taxon>environmental samples</taxon>
    </lineage>
</organism>
<dbReference type="PANTHER" id="PTHR43080:SF2">
    <property type="entry name" value="CBS DOMAIN-CONTAINING PROTEIN"/>
    <property type="match status" value="1"/>
</dbReference>
<dbReference type="CDD" id="cd04584">
    <property type="entry name" value="CBS_pair_AcuB_like"/>
    <property type="match status" value="1"/>
</dbReference>
<dbReference type="PROSITE" id="PS51371">
    <property type="entry name" value="CBS"/>
    <property type="match status" value="2"/>
</dbReference>
<feature type="domain" description="CBS" evidence="3">
    <location>
        <begin position="8"/>
        <end position="64"/>
    </location>
</feature>
<dbReference type="AlphaFoldDB" id="A0A6J4QTK6"/>
<accession>A0A6J4QTK6</accession>
<dbReference type="Gene3D" id="3.10.580.10">
    <property type="entry name" value="CBS-domain"/>
    <property type="match status" value="2"/>
</dbReference>
<proteinExistence type="predicted"/>
<dbReference type="InterPro" id="IPR046342">
    <property type="entry name" value="CBS_dom_sf"/>
</dbReference>
<reference evidence="5" key="1">
    <citation type="submission" date="2020-02" db="EMBL/GenBank/DDBJ databases">
        <authorList>
            <person name="Meier V. D."/>
        </authorList>
    </citation>
    <scope>NUCLEOTIDE SEQUENCE</scope>
    <source>
        <strain evidence="5">AVDCRST_MAG02</strain>
    </source>
</reference>
<name>A0A6J4QTK6_9ACTN</name>
<gene>
    <name evidence="5" type="ORF">AVDCRST_MAG02-1347</name>
</gene>
<dbReference type="SMART" id="SM00116">
    <property type="entry name" value="CBS"/>
    <property type="match status" value="2"/>
</dbReference>
<dbReference type="InterPro" id="IPR045865">
    <property type="entry name" value="ACT-like_dom_sf"/>
</dbReference>
<evidence type="ECO:0000256" key="1">
    <source>
        <dbReference type="ARBA" id="ARBA00023122"/>
    </source>
</evidence>
<dbReference type="InterPro" id="IPR051257">
    <property type="entry name" value="Diverse_CBS-Domain"/>
</dbReference>
<dbReference type="Pfam" id="PF00571">
    <property type="entry name" value="CBS"/>
    <property type="match status" value="2"/>
</dbReference>
<dbReference type="InterPro" id="IPR000644">
    <property type="entry name" value="CBS_dom"/>
</dbReference>
<protein>
    <submittedName>
        <fullName evidence="5">CBS domain protein AcuB</fullName>
    </submittedName>
</protein>